<reference evidence="1" key="1">
    <citation type="submission" date="2018-02" db="EMBL/GenBank/DDBJ databases">
        <title>Rhizophora mucronata_Transcriptome.</title>
        <authorList>
            <person name="Meera S.P."/>
            <person name="Sreeshan A."/>
            <person name="Augustine A."/>
        </authorList>
    </citation>
    <scope>NUCLEOTIDE SEQUENCE</scope>
    <source>
        <tissue evidence="1">Leaf</tissue>
    </source>
</reference>
<dbReference type="AlphaFoldDB" id="A0A2P2NUW9"/>
<proteinExistence type="predicted"/>
<organism evidence="1">
    <name type="scientific">Rhizophora mucronata</name>
    <name type="common">Asiatic mangrove</name>
    <dbReference type="NCBI Taxonomy" id="61149"/>
    <lineage>
        <taxon>Eukaryota</taxon>
        <taxon>Viridiplantae</taxon>
        <taxon>Streptophyta</taxon>
        <taxon>Embryophyta</taxon>
        <taxon>Tracheophyta</taxon>
        <taxon>Spermatophyta</taxon>
        <taxon>Magnoliopsida</taxon>
        <taxon>eudicotyledons</taxon>
        <taxon>Gunneridae</taxon>
        <taxon>Pentapetalae</taxon>
        <taxon>rosids</taxon>
        <taxon>fabids</taxon>
        <taxon>Malpighiales</taxon>
        <taxon>Rhizophoraceae</taxon>
        <taxon>Rhizophora</taxon>
    </lineage>
</organism>
<sequence>MHFFSRLIRKVVNLISKLSIDFNFKPTYLFGIFVY</sequence>
<accession>A0A2P2NUW9</accession>
<name>A0A2P2NUW9_RHIMU</name>
<dbReference type="EMBL" id="GGEC01065745">
    <property type="protein sequence ID" value="MBX46229.1"/>
    <property type="molecule type" value="Transcribed_RNA"/>
</dbReference>
<protein>
    <submittedName>
        <fullName evidence="1">Uncharacterized protein</fullName>
    </submittedName>
</protein>
<evidence type="ECO:0000313" key="1">
    <source>
        <dbReference type="EMBL" id="MBX46229.1"/>
    </source>
</evidence>